<feature type="domain" description="OmpR/PhoB-type" evidence="9">
    <location>
        <begin position="124"/>
        <end position="222"/>
    </location>
</feature>
<dbReference type="Gene3D" id="3.40.50.2300">
    <property type="match status" value="1"/>
</dbReference>
<dbReference type="PROSITE" id="PS51755">
    <property type="entry name" value="OMPR_PHOB"/>
    <property type="match status" value="1"/>
</dbReference>
<keyword evidence="3" id="KW-0805">Transcription regulation</keyword>
<keyword evidence="5" id="KW-0804">Transcription</keyword>
<evidence type="ECO:0000256" key="7">
    <source>
        <dbReference type="PROSITE-ProRule" id="PRU01091"/>
    </source>
</evidence>
<evidence type="ECO:0000259" key="9">
    <source>
        <dbReference type="PROSITE" id="PS51755"/>
    </source>
</evidence>
<evidence type="ECO:0000256" key="1">
    <source>
        <dbReference type="ARBA" id="ARBA00022553"/>
    </source>
</evidence>
<keyword evidence="2" id="KW-0902">Two-component regulatory system</keyword>
<feature type="DNA-binding region" description="OmpR/PhoB-type" evidence="7">
    <location>
        <begin position="124"/>
        <end position="222"/>
    </location>
</feature>
<dbReference type="SUPFAM" id="SSF46894">
    <property type="entry name" value="C-terminal effector domain of the bipartite response regulators"/>
    <property type="match status" value="1"/>
</dbReference>
<reference evidence="10" key="1">
    <citation type="submission" date="2023-08" db="EMBL/GenBank/DDBJ databases">
        <authorList>
            <person name="Messyasz A."/>
            <person name="Mannisto M.K."/>
            <person name="Kerkhof L.J."/>
            <person name="Haggblom M."/>
        </authorList>
    </citation>
    <scope>NUCLEOTIDE SEQUENCE</scope>
    <source>
        <strain evidence="10">M8UP39</strain>
    </source>
</reference>
<gene>
    <name evidence="10" type="ORF">RBB81_21450</name>
</gene>
<dbReference type="EMBL" id="CP132938">
    <property type="protein sequence ID" value="XCB22115.1"/>
    <property type="molecule type" value="Genomic_DNA"/>
</dbReference>
<evidence type="ECO:0000256" key="2">
    <source>
        <dbReference type="ARBA" id="ARBA00023012"/>
    </source>
</evidence>
<dbReference type="RefSeq" id="WP_353072110.1">
    <property type="nucleotide sequence ID" value="NZ_CP132938.1"/>
</dbReference>
<evidence type="ECO:0000259" key="8">
    <source>
        <dbReference type="PROSITE" id="PS50110"/>
    </source>
</evidence>
<dbReference type="InterPro" id="IPR001789">
    <property type="entry name" value="Sig_transdc_resp-reg_receiver"/>
</dbReference>
<dbReference type="GO" id="GO:0006355">
    <property type="term" value="P:regulation of DNA-templated transcription"/>
    <property type="evidence" value="ECO:0007669"/>
    <property type="project" value="InterPro"/>
</dbReference>
<proteinExistence type="predicted"/>
<dbReference type="KEGG" id="tgi:RBB81_21450"/>
<keyword evidence="1 6" id="KW-0597">Phosphoprotein</keyword>
<evidence type="ECO:0000256" key="5">
    <source>
        <dbReference type="ARBA" id="ARBA00023163"/>
    </source>
</evidence>
<dbReference type="GO" id="GO:0000976">
    <property type="term" value="F:transcription cis-regulatory region binding"/>
    <property type="evidence" value="ECO:0007669"/>
    <property type="project" value="TreeGrafter"/>
</dbReference>
<dbReference type="GO" id="GO:0000156">
    <property type="term" value="F:phosphorelay response regulator activity"/>
    <property type="evidence" value="ECO:0007669"/>
    <property type="project" value="TreeGrafter"/>
</dbReference>
<dbReference type="InterPro" id="IPR036388">
    <property type="entry name" value="WH-like_DNA-bd_sf"/>
</dbReference>
<feature type="domain" description="Response regulatory" evidence="8">
    <location>
        <begin position="2"/>
        <end position="116"/>
    </location>
</feature>
<evidence type="ECO:0000313" key="10">
    <source>
        <dbReference type="EMBL" id="XCB22115.1"/>
    </source>
</evidence>
<dbReference type="Gene3D" id="1.10.10.10">
    <property type="entry name" value="Winged helix-like DNA-binding domain superfamily/Winged helix DNA-binding domain"/>
    <property type="match status" value="1"/>
</dbReference>
<dbReference type="CDD" id="cd00383">
    <property type="entry name" value="trans_reg_C"/>
    <property type="match status" value="1"/>
</dbReference>
<sequence length="224" mass="25298">MRILLVEDEPKAAQMLAKGLRNQGYSVDIASKSEEALYKVAVNTYDLIILDLVLPGQDGFSICKTVRATGHSLPILILTARDSVQDRVKGLDTGADDYLTKPYEYSELLARIRALLRRGTTTYTECIQVGDLRIDTGARSVTRCEQKINLTAKEYAILEYLGRKSGKLVSREELSEHAWDENFDAFSNVIDVYILRLRRKIDSGYDNKLLRTRRGEGYALISEN</sequence>
<dbReference type="AlphaFoldDB" id="A0AAU7YZV3"/>
<dbReference type="GO" id="GO:0032993">
    <property type="term" value="C:protein-DNA complex"/>
    <property type="evidence" value="ECO:0007669"/>
    <property type="project" value="TreeGrafter"/>
</dbReference>
<protein>
    <submittedName>
        <fullName evidence="10">Response regulator transcription factor</fullName>
    </submittedName>
</protein>
<dbReference type="PANTHER" id="PTHR48111:SF22">
    <property type="entry name" value="REGULATOR OF RPOS"/>
    <property type="match status" value="1"/>
</dbReference>
<dbReference type="SUPFAM" id="SSF52172">
    <property type="entry name" value="CheY-like"/>
    <property type="match status" value="1"/>
</dbReference>
<dbReference type="Gene3D" id="6.10.250.690">
    <property type="match status" value="1"/>
</dbReference>
<dbReference type="SMART" id="SM00448">
    <property type="entry name" value="REC"/>
    <property type="match status" value="1"/>
</dbReference>
<dbReference type="InterPro" id="IPR001867">
    <property type="entry name" value="OmpR/PhoB-type_DNA-bd"/>
</dbReference>
<name>A0AAU7YZV3_9BACT</name>
<dbReference type="PROSITE" id="PS50110">
    <property type="entry name" value="RESPONSE_REGULATORY"/>
    <property type="match status" value="1"/>
</dbReference>
<feature type="modified residue" description="4-aspartylphosphate" evidence="6">
    <location>
        <position position="51"/>
    </location>
</feature>
<dbReference type="PANTHER" id="PTHR48111">
    <property type="entry name" value="REGULATOR OF RPOS"/>
    <property type="match status" value="1"/>
</dbReference>
<dbReference type="GO" id="GO:0005829">
    <property type="term" value="C:cytosol"/>
    <property type="evidence" value="ECO:0007669"/>
    <property type="project" value="TreeGrafter"/>
</dbReference>
<dbReference type="FunFam" id="1.10.10.10:FF:000005">
    <property type="entry name" value="Two-component system response regulator"/>
    <property type="match status" value="1"/>
</dbReference>
<dbReference type="CDD" id="cd19935">
    <property type="entry name" value="REC_OmpR_CusR-like"/>
    <property type="match status" value="1"/>
</dbReference>
<dbReference type="FunFam" id="3.40.50.2300:FF:000002">
    <property type="entry name" value="DNA-binding response regulator PhoP"/>
    <property type="match status" value="1"/>
</dbReference>
<keyword evidence="4 7" id="KW-0238">DNA-binding</keyword>
<dbReference type="SMART" id="SM00862">
    <property type="entry name" value="Trans_reg_C"/>
    <property type="match status" value="1"/>
</dbReference>
<evidence type="ECO:0000256" key="4">
    <source>
        <dbReference type="ARBA" id="ARBA00023125"/>
    </source>
</evidence>
<dbReference type="InterPro" id="IPR016032">
    <property type="entry name" value="Sig_transdc_resp-reg_C-effctor"/>
</dbReference>
<dbReference type="InterPro" id="IPR039420">
    <property type="entry name" value="WalR-like"/>
</dbReference>
<dbReference type="Pfam" id="PF00486">
    <property type="entry name" value="Trans_reg_C"/>
    <property type="match status" value="1"/>
</dbReference>
<dbReference type="InterPro" id="IPR011006">
    <property type="entry name" value="CheY-like_superfamily"/>
</dbReference>
<dbReference type="Pfam" id="PF00072">
    <property type="entry name" value="Response_reg"/>
    <property type="match status" value="1"/>
</dbReference>
<evidence type="ECO:0000256" key="3">
    <source>
        <dbReference type="ARBA" id="ARBA00023015"/>
    </source>
</evidence>
<accession>A0AAU7YZV3</accession>
<organism evidence="10">
    <name type="scientific">Tunturiibacter gelidiferens</name>
    <dbReference type="NCBI Taxonomy" id="3069689"/>
    <lineage>
        <taxon>Bacteria</taxon>
        <taxon>Pseudomonadati</taxon>
        <taxon>Acidobacteriota</taxon>
        <taxon>Terriglobia</taxon>
        <taxon>Terriglobales</taxon>
        <taxon>Acidobacteriaceae</taxon>
        <taxon>Tunturiibacter</taxon>
    </lineage>
</organism>
<evidence type="ECO:0000256" key="6">
    <source>
        <dbReference type="PROSITE-ProRule" id="PRU00169"/>
    </source>
</evidence>
<reference evidence="10" key="2">
    <citation type="journal article" date="2024" name="Environ. Microbiol.">
        <title>Genome analysis and description of Tunturibacter gen. nov. expands the diversity of Terriglobia in tundra soils.</title>
        <authorList>
            <person name="Messyasz A."/>
            <person name="Mannisto M.K."/>
            <person name="Kerkhof L.J."/>
            <person name="Haggblom M.M."/>
        </authorList>
    </citation>
    <scope>NUCLEOTIDE SEQUENCE</scope>
    <source>
        <strain evidence="10">M8UP39</strain>
    </source>
</reference>